<organism evidence="1">
    <name type="scientific">Escherichia coli</name>
    <dbReference type="NCBI Taxonomy" id="562"/>
    <lineage>
        <taxon>Bacteria</taxon>
        <taxon>Pseudomonadati</taxon>
        <taxon>Pseudomonadota</taxon>
        <taxon>Gammaproteobacteria</taxon>
        <taxon>Enterobacterales</taxon>
        <taxon>Enterobacteriaceae</taxon>
        <taxon>Escherichia</taxon>
    </lineage>
</organism>
<protein>
    <submittedName>
        <fullName evidence="1">ORF114</fullName>
    </submittedName>
</protein>
<dbReference type="EMBL" id="J05260">
    <property type="protein sequence ID" value="AAA24351.1"/>
    <property type="molecule type" value="Genomic_DNA"/>
</dbReference>
<dbReference type="AntiFam" id="ANF00095">
    <property type="entry name" value="Shadow ORF (opposite ABC transporters)"/>
</dbReference>
<proteinExistence type="predicted"/>
<evidence type="ECO:0000313" key="1">
    <source>
        <dbReference type="EMBL" id="AAA24351.1"/>
    </source>
</evidence>
<dbReference type="AlphaFoldDB" id="Q47482"/>
<dbReference type="PIR" id="C35720">
    <property type="entry name" value="C35720"/>
</dbReference>
<dbReference type="AntiFam" id="ANF00142">
    <property type="entry name" value="Shadow ORF (opposite yadG)"/>
</dbReference>
<name>Q47482_ECOLX</name>
<accession>Q47482</accession>
<sequence>MQAVGDVITYSFVMEDAYDGCATGFGFANQFHHRGAVFGVQRGGRFVKQQNGVVDDKAAGDVDALLFATGKCRWCQVPQAFRHVQAGEKTRGFSGAGFTRNAGIEQRLHHHFQC</sequence>
<reference evidence="1" key="1">
    <citation type="journal article" date="1990" name="J. Biol. Chem.">
        <title>Molecular biology of carbon-phosphorus bond cleavage. Cloning and sequencing of the phn (psiD) genes involved in alkylphosphonate uptake and C-P lyase activity in Escherichia coli B.</title>
        <authorList>
            <person name="Chen C.M."/>
            <person name="Ye Q.Z."/>
            <person name="Zhu Z.M."/>
            <person name="Wanner B.L."/>
            <person name="Walsh C.T."/>
        </authorList>
    </citation>
    <scope>NUCLEOTIDE SEQUENCE</scope>
</reference>